<comment type="similarity">
    <text evidence="9">Belongs to the polysaccharide monooxygenase AA9 family.</text>
</comment>
<evidence type="ECO:0000256" key="11">
    <source>
        <dbReference type="ARBA" id="ARBA00047174"/>
    </source>
</evidence>
<dbReference type="AlphaFoldDB" id="A0A0M8MVC4"/>
<dbReference type="InterPro" id="IPR049892">
    <property type="entry name" value="AA9"/>
</dbReference>
<evidence type="ECO:0000256" key="8">
    <source>
        <dbReference type="ARBA" id="ARBA00023326"/>
    </source>
</evidence>
<keyword evidence="5" id="KW-0136">Cellulose degradation</keyword>
<comment type="caution">
    <text evidence="14">The sequence shown here is derived from an EMBL/GenBank/DDBJ whole genome shotgun (WGS) entry which is preliminary data.</text>
</comment>
<dbReference type="EMBL" id="LGSR01000022">
    <property type="protein sequence ID" value="KOS17567.1"/>
    <property type="molecule type" value="Genomic_DNA"/>
</dbReference>
<dbReference type="STRING" id="150374.A0A0M8MVC4"/>
<feature type="domain" description="Auxiliary Activity family 9 catalytic" evidence="13">
    <location>
        <begin position="1"/>
        <end position="170"/>
    </location>
</feature>
<keyword evidence="15" id="KW-1185">Reference proteome</keyword>
<evidence type="ECO:0000313" key="15">
    <source>
        <dbReference type="Proteomes" id="UP000053831"/>
    </source>
</evidence>
<reference evidence="14 15" key="1">
    <citation type="submission" date="2015-07" db="EMBL/GenBank/DDBJ databases">
        <title>The genome of the fungus Escovopsis weberi, a specialized disease agent of ant agriculture.</title>
        <authorList>
            <person name="de Man T.J."/>
            <person name="Stajich J.E."/>
            <person name="Kubicek C.P."/>
            <person name="Chenthamara K."/>
            <person name="Atanasova L."/>
            <person name="Druzhinina I.S."/>
            <person name="Birnbaum S."/>
            <person name="Barribeau S.M."/>
            <person name="Teiling C."/>
            <person name="Suen G."/>
            <person name="Currie C."/>
            <person name="Gerardo N.M."/>
        </authorList>
    </citation>
    <scope>NUCLEOTIDE SEQUENCE [LARGE SCALE GENOMIC DNA]</scope>
</reference>
<name>A0A0M8MVC4_ESCWE</name>
<dbReference type="GO" id="GO:0005576">
    <property type="term" value="C:extracellular region"/>
    <property type="evidence" value="ECO:0007669"/>
    <property type="project" value="UniProtKB-SubCell"/>
</dbReference>
<evidence type="ECO:0000256" key="9">
    <source>
        <dbReference type="ARBA" id="ARBA00044502"/>
    </source>
</evidence>
<comment type="subcellular location">
    <subcellularLocation>
        <location evidence="2">Secreted</location>
    </subcellularLocation>
</comment>
<proteinExistence type="inferred from homology"/>
<dbReference type="OrthoDB" id="5985073at2759"/>
<evidence type="ECO:0000256" key="6">
    <source>
        <dbReference type="ARBA" id="ARBA00023157"/>
    </source>
</evidence>
<dbReference type="GO" id="GO:0030245">
    <property type="term" value="P:cellulose catabolic process"/>
    <property type="evidence" value="ECO:0007669"/>
    <property type="project" value="UniProtKB-KW"/>
</dbReference>
<keyword evidence="8" id="KW-0624">Polysaccharide degradation</keyword>
<protein>
    <recommendedName>
        <fullName evidence="11">lytic cellulose monooxygenase (C4-dehydrogenating)</fullName>
        <ecNumber evidence="11">1.14.99.56</ecNumber>
    </recommendedName>
</protein>
<organism evidence="14 15">
    <name type="scientific">Escovopsis weberi</name>
    <dbReference type="NCBI Taxonomy" id="150374"/>
    <lineage>
        <taxon>Eukaryota</taxon>
        <taxon>Fungi</taxon>
        <taxon>Dikarya</taxon>
        <taxon>Ascomycota</taxon>
        <taxon>Pezizomycotina</taxon>
        <taxon>Sordariomycetes</taxon>
        <taxon>Hypocreomycetidae</taxon>
        <taxon>Hypocreales</taxon>
        <taxon>Hypocreaceae</taxon>
        <taxon>Escovopsis</taxon>
    </lineage>
</organism>
<comment type="catalytic activity">
    <reaction evidence="10">
        <text>[(1-&gt;4)-beta-D-glucosyl]n+m + reduced acceptor + O2 = 4-dehydro-beta-D-glucosyl-[(1-&gt;4)-beta-D-glucosyl]n-1 + [(1-&gt;4)-beta-D-glucosyl]m + acceptor + H2O.</text>
        <dbReference type="EC" id="1.14.99.56"/>
    </reaction>
</comment>
<feature type="region of interest" description="Disordered" evidence="12">
    <location>
        <begin position="310"/>
        <end position="334"/>
    </location>
</feature>
<evidence type="ECO:0000256" key="4">
    <source>
        <dbReference type="ARBA" id="ARBA00022729"/>
    </source>
</evidence>
<evidence type="ECO:0000256" key="2">
    <source>
        <dbReference type="ARBA" id="ARBA00004613"/>
    </source>
</evidence>
<evidence type="ECO:0000256" key="1">
    <source>
        <dbReference type="ARBA" id="ARBA00001973"/>
    </source>
</evidence>
<dbReference type="EC" id="1.14.99.56" evidence="11"/>
<keyword evidence="4" id="KW-0732">Signal</keyword>
<keyword evidence="7" id="KW-0119">Carbohydrate metabolism</keyword>
<evidence type="ECO:0000256" key="3">
    <source>
        <dbReference type="ARBA" id="ARBA00022525"/>
    </source>
</evidence>
<dbReference type="Pfam" id="PF03443">
    <property type="entry name" value="AA9"/>
    <property type="match status" value="1"/>
</dbReference>
<accession>A0A0M8MVC4</accession>
<evidence type="ECO:0000256" key="5">
    <source>
        <dbReference type="ARBA" id="ARBA00023001"/>
    </source>
</evidence>
<dbReference type="Proteomes" id="UP000053831">
    <property type="component" value="Unassembled WGS sequence"/>
</dbReference>
<evidence type="ECO:0000313" key="14">
    <source>
        <dbReference type="EMBL" id="KOS17567.1"/>
    </source>
</evidence>
<sequence>MACGRDGGTPVQYTCPADKGSLLTFEFRLWPDYEQPGSIDPGHRGPCAVYAKKMDSMEDQAAGPGWFKIWEDGYNPDTKKWCVDTLIENNGLLSVQLPEGLPSGSYLIRPEILALHNAWRGDPQFYVGCAQVFLQSDVSGPLNVPAEKSVSIPGYVNADSPGLTYNIYDSVLPPYPIPGPEVFIPAASPAAGGGSSSAQSAKLVKQQKGAVPSDCLVKNANWCGEPIARYTTEDTCYAGARQCYAQSKQCYASATPAGSANCKTWDEYCQQVSNGCDAGNFNGPPPFQASEKFATVPGPIPQPWNNIFKPEPAGSAQKNAGAPHHVETDCNGHG</sequence>
<evidence type="ECO:0000259" key="13">
    <source>
        <dbReference type="Pfam" id="PF03443"/>
    </source>
</evidence>
<comment type="cofactor">
    <cofactor evidence="1">
        <name>Cu(2+)</name>
        <dbReference type="ChEBI" id="CHEBI:29036"/>
    </cofactor>
</comment>
<gene>
    <name evidence="14" type="ORF">ESCO_003164</name>
</gene>
<dbReference type="InterPro" id="IPR005103">
    <property type="entry name" value="AA9_LPMO"/>
</dbReference>
<dbReference type="Gene3D" id="2.70.50.70">
    <property type="match status" value="1"/>
</dbReference>
<dbReference type="PANTHER" id="PTHR33353:SF32">
    <property type="entry name" value="ENDO-BETA-1,4-GLUCANASE D"/>
    <property type="match status" value="1"/>
</dbReference>
<dbReference type="CDD" id="cd21175">
    <property type="entry name" value="LPMO_AA9"/>
    <property type="match status" value="1"/>
</dbReference>
<evidence type="ECO:0000256" key="7">
    <source>
        <dbReference type="ARBA" id="ARBA00023277"/>
    </source>
</evidence>
<evidence type="ECO:0000256" key="10">
    <source>
        <dbReference type="ARBA" id="ARBA00045077"/>
    </source>
</evidence>
<evidence type="ECO:0000256" key="12">
    <source>
        <dbReference type="SAM" id="MobiDB-lite"/>
    </source>
</evidence>
<feature type="compositionally biased region" description="Basic and acidic residues" evidence="12">
    <location>
        <begin position="324"/>
        <end position="334"/>
    </location>
</feature>
<keyword evidence="6" id="KW-1015">Disulfide bond</keyword>
<dbReference type="PANTHER" id="PTHR33353">
    <property type="entry name" value="PUTATIVE (AFU_ORTHOLOGUE AFUA_1G12560)-RELATED"/>
    <property type="match status" value="1"/>
</dbReference>
<keyword evidence="3" id="KW-0964">Secreted</keyword>